<evidence type="ECO:0000259" key="3">
    <source>
        <dbReference type="PROSITE" id="PS50977"/>
    </source>
</evidence>
<dbReference type="PANTHER" id="PTHR30055:SF153">
    <property type="entry name" value="HTH-TYPE TRANSCRIPTIONAL REPRESSOR RV3405C"/>
    <property type="match status" value="1"/>
</dbReference>
<dbReference type="GO" id="GO:0003700">
    <property type="term" value="F:DNA-binding transcription factor activity"/>
    <property type="evidence" value="ECO:0007669"/>
    <property type="project" value="TreeGrafter"/>
</dbReference>
<dbReference type="PANTHER" id="PTHR30055">
    <property type="entry name" value="HTH-TYPE TRANSCRIPTIONAL REGULATOR RUTR"/>
    <property type="match status" value="1"/>
</dbReference>
<dbReference type="InterPro" id="IPR009057">
    <property type="entry name" value="Homeodomain-like_sf"/>
</dbReference>
<keyword evidence="1 2" id="KW-0238">DNA-binding</keyword>
<evidence type="ECO:0000256" key="1">
    <source>
        <dbReference type="ARBA" id="ARBA00023125"/>
    </source>
</evidence>
<evidence type="ECO:0000313" key="5">
    <source>
        <dbReference type="Proteomes" id="UP001142325"/>
    </source>
</evidence>
<comment type="caution">
    <text evidence="4">The sequence shown here is derived from an EMBL/GenBank/DDBJ whole genome shotgun (WGS) entry which is preliminary data.</text>
</comment>
<keyword evidence="5" id="KW-1185">Reference proteome</keyword>
<dbReference type="AlphaFoldDB" id="A0A9W6M9C4"/>
<reference evidence="4" key="2">
    <citation type="submission" date="2023-01" db="EMBL/GenBank/DDBJ databases">
        <authorList>
            <person name="Sun Q."/>
            <person name="Evtushenko L."/>
        </authorList>
    </citation>
    <scope>NUCLEOTIDE SEQUENCE</scope>
    <source>
        <strain evidence="4">VKM Ac-1958</strain>
    </source>
</reference>
<sequence>MENRHASSSGTETDWDATEHRILDAAAQLIRTRGVNAVTIADIARGAEVSRPTIYRRWPGADEITRAVLLRAALRILEQFDALATTRAAIVDDVLRFSELFRADELYGALLESHPEVFTRYTLHRIGASQRAILRWLSDAIAQAQRNGSVRAGAPDQIAVMLLLIAQSAILSHNTVASLIDEANWRTELWHALDGHLRP</sequence>
<dbReference type="Gene3D" id="1.10.357.10">
    <property type="entry name" value="Tetracycline Repressor, domain 2"/>
    <property type="match status" value="1"/>
</dbReference>
<gene>
    <name evidence="4" type="ORF">GCM10017596_21970</name>
</gene>
<organism evidence="4 5">
    <name type="scientific">Microbacterium keratanolyticum</name>
    <dbReference type="NCBI Taxonomy" id="67574"/>
    <lineage>
        <taxon>Bacteria</taxon>
        <taxon>Bacillati</taxon>
        <taxon>Actinomycetota</taxon>
        <taxon>Actinomycetes</taxon>
        <taxon>Micrococcales</taxon>
        <taxon>Microbacteriaceae</taxon>
        <taxon>Microbacterium</taxon>
    </lineage>
</organism>
<dbReference type="PRINTS" id="PR00455">
    <property type="entry name" value="HTHTETR"/>
</dbReference>
<dbReference type="RefSeq" id="WP_204937344.1">
    <property type="nucleotide sequence ID" value="NZ_BAAAUM010000002.1"/>
</dbReference>
<accession>A0A9W6M9C4</accession>
<dbReference type="Proteomes" id="UP001142325">
    <property type="component" value="Unassembled WGS sequence"/>
</dbReference>
<name>A0A9W6M9C4_9MICO</name>
<dbReference type="InterPro" id="IPR050109">
    <property type="entry name" value="HTH-type_TetR-like_transc_reg"/>
</dbReference>
<dbReference type="PROSITE" id="PS50977">
    <property type="entry name" value="HTH_TETR_2"/>
    <property type="match status" value="1"/>
</dbReference>
<dbReference type="SUPFAM" id="SSF46689">
    <property type="entry name" value="Homeodomain-like"/>
    <property type="match status" value="1"/>
</dbReference>
<dbReference type="Pfam" id="PF00440">
    <property type="entry name" value="TetR_N"/>
    <property type="match status" value="1"/>
</dbReference>
<dbReference type="EMBL" id="BSET01000002">
    <property type="protein sequence ID" value="GLK02482.1"/>
    <property type="molecule type" value="Genomic_DNA"/>
</dbReference>
<dbReference type="GO" id="GO:0000976">
    <property type="term" value="F:transcription cis-regulatory region binding"/>
    <property type="evidence" value="ECO:0007669"/>
    <property type="project" value="TreeGrafter"/>
</dbReference>
<proteinExistence type="predicted"/>
<feature type="DNA-binding region" description="H-T-H motif" evidence="2">
    <location>
        <begin position="39"/>
        <end position="58"/>
    </location>
</feature>
<feature type="domain" description="HTH tetR-type" evidence="3">
    <location>
        <begin position="16"/>
        <end position="76"/>
    </location>
</feature>
<protein>
    <submittedName>
        <fullName evidence="4">TetR family transcriptional regulator</fullName>
    </submittedName>
</protein>
<evidence type="ECO:0000256" key="2">
    <source>
        <dbReference type="PROSITE-ProRule" id="PRU00335"/>
    </source>
</evidence>
<evidence type="ECO:0000313" key="4">
    <source>
        <dbReference type="EMBL" id="GLK02482.1"/>
    </source>
</evidence>
<reference evidence="4" key="1">
    <citation type="journal article" date="2014" name="Int. J. Syst. Evol. Microbiol.">
        <title>Complete genome sequence of Corynebacterium casei LMG S-19264T (=DSM 44701T), isolated from a smear-ripened cheese.</title>
        <authorList>
            <consortium name="US DOE Joint Genome Institute (JGI-PGF)"/>
            <person name="Walter F."/>
            <person name="Albersmeier A."/>
            <person name="Kalinowski J."/>
            <person name="Ruckert C."/>
        </authorList>
    </citation>
    <scope>NUCLEOTIDE SEQUENCE</scope>
    <source>
        <strain evidence="4">VKM Ac-1958</strain>
    </source>
</reference>
<dbReference type="InterPro" id="IPR001647">
    <property type="entry name" value="HTH_TetR"/>
</dbReference>